<keyword evidence="3" id="KW-1003">Cell membrane</keyword>
<proteinExistence type="inferred from homology"/>
<feature type="transmembrane region" description="Helical" evidence="11">
    <location>
        <begin position="21"/>
        <end position="41"/>
    </location>
</feature>
<dbReference type="Proteomes" id="UP000199213">
    <property type="component" value="Unassembled WGS sequence"/>
</dbReference>
<evidence type="ECO:0000259" key="12">
    <source>
        <dbReference type="PROSITE" id="PS50893"/>
    </source>
</evidence>
<dbReference type="PROSITE" id="PS00211">
    <property type="entry name" value="ABC_TRANSPORTER_1"/>
    <property type="match status" value="1"/>
</dbReference>
<dbReference type="InterPro" id="IPR036640">
    <property type="entry name" value="ABC1_TM_sf"/>
</dbReference>
<evidence type="ECO:0000256" key="8">
    <source>
        <dbReference type="ARBA" id="ARBA00023136"/>
    </source>
</evidence>
<dbReference type="Pfam" id="PF00005">
    <property type="entry name" value="ABC_tran"/>
    <property type="match status" value="1"/>
</dbReference>
<reference evidence="15" key="1">
    <citation type="submission" date="2016-10" db="EMBL/GenBank/DDBJ databases">
        <authorList>
            <person name="Varghese N."/>
            <person name="Submissions S."/>
        </authorList>
    </citation>
    <scope>NUCLEOTIDE SEQUENCE [LARGE SCALE GENOMIC DNA]</scope>
    <source>
        <strain evidence="15">DSM 45460</strain>
    </source>
</reference>
<evidence type="ECO:0000256" key="5">
    <source>
        <dbReference type="ARBA" id="ARBA00022741"/>
    </source>
</evidence>
<name>A0A1G9CDA2_ACTMZ</name>
<dbReference type="InterPro" id="IPR003439">
    <property type="entry name" value="ABC_transporter-like_ATP-bd"/>
</dbReference>
<feature type="compositionally biased region" description="Polar residues" evidence="10">
    <location>
        <begin position="324"/>
        <end position="346"/>
    </location>
</feature>
<dbReference type="OrthoDB" id="9806127at2"/>
<dbReference type="GO" id="GO:0005886">
    <property type="term" value="C:plasma membrane"/>
    <property type="evidence" value="ECO:0007669"/>
    <property type="project" value="UniProtKB-SubCell"/>
</dbReference>
<dbReference type="Gene3D" id="3.40.50.300">
    <property type="entry name" value="P-loop containing nucleotide triphosphate hydrolases"/>
    <property type="match status" value="1"/>
</dbReference>
<evidence type="ECO:0000259" key="13">
    <source>
        <dbReference type="PROSITE" id="PS50929"/>
    </source>
</evidence>
<keyword evidence="15" id="KW-1185">Reference proteome</keyword>
<keyword evidence="7 11" id="KW-1133">Transmembrane helix</keyword>
<feature type="domain" description="ABC transporter" evidence="12">
    <location>
        <begin position="375"/>
        <end position="609"/>
    </location>
</feature>
<dbReference type="SUPFAM" id="SSF52540">
    <property type="entry name" value="P-loop containing nucleoside triphosphate hydrolases"/>
    <property type="match status" value="1"/>
</dbReference>
<feature type="region of interest" description="Disordered" evidence="10">
    <location>
        <begin position="610"/>
        <end position="637"/>
    </location>
</feature>
<feature type="transmembrane region" description="Helical" evidence="11">
    <location>
        <begin position="61"/>
        <end position="82"/>
    </location>
</feature>
<feature type="transmembrane region" description="Helical" evidence="11">
    <location>
        <begin position="280"/>
        <end position="301"/>
    </location>
</feature>
<dbReference type="Gene3D" id="1.20.1560.10">
    <property type="entry name" value="ABC transporter type 1, transmembrane domain"/>
    <property type="match status" value="1"/>
</dbReference>
<dbReference type="EMBL" id="FNFM01000008">
    <property type="protein sequence ID" value="SDK49434.1"/>
    <property type="molecule type" value="Genomic_DNA"/>
</dbReference>
<dbReference type="GO" id="GO:0005524">
    <property type="term" value="F:ATP binding"/>
    <property type="evidence" value="ECO:0007669"/>
    <property type="project" value="UniProtKB-KW"/>
</dbReference>
<feature type="compositionally biased region" description="Acidic residues" evidence="10">
    <location>
        <begin position="349"/>
        <end position="360"/>
    </location>
</feature>
<evidence type="ECO:0000256" key="6">
    <source>
        <dbReference type="ARBA" id="ARBA00022840"/>
    </source>
</evidence>
<dbReference type="Pfam" id="PF00664">
    <property type="entry name" value="ABC_membrane"/>
    <property type="match status" value="1"/>
</dbReference>
<dbReference type="InterPro" id="IPR017871">
    <property type="entry name" value="ABC_transporter-like_CS"/>
</dbReference>
<dbReference type="AlphaFoldDB" id="A0A1G9CDA2"/>
<evidence type="ECO:0000256" key="10">
    <source>
        <dbReference type="SAM" id="MobiDB-lite"/>
    </source>
</evidence>
<feature type="transmembrane region" description="Helical" evidence="11">
    <location>
        <begin position="136"/>
        <end position="154"/>
    </location>
</feature>
<keyword evidence="4 11" id="KW-0812">Transmembrane</keyword>
<dbReference type="PROSITE" id="PS50929">
    <property type="entry name" value="ABC_TM1F"/>
    <property type="match status" value="1"/>
</dbReference>
<keyword evidence="2" id="KW-0813">Transport</keyword>
<evidence type="ECO:0000313" key="15">
    <source>
        <dbReference type="Proteomes" id="UP000199213"/>
    </source>
</evidence>
<dbReference type="InterPro" id="IPR011527">
    <property type="entry name" value="ABC1_TM_dom"/>
</dbReference>
<evidence type="ECO:0000256" key="7">
    <source>
        <dbReference type="ARBA" id="ARBA00022989"/>
    </source>
</evidence>
<evidence type="ECO:0000313" key="14">
    <source>
        <dbReference type="EMBL" id="SDK49434.1"/>
    </source>
</evidence>
<evidence type="ECO:0000256" key="11">
    <source>
        <dbReference type="SAM" id="Phobius"/>
    </source>
</evidence>
<dbReference type="FunFam" id="3.40.50.300:FF:000299">
    <property type="entry name" value="ABC transporter ATP-binding protein/permease"/>
    <property type="match status" value="1"/>
</dbReference>
<sequence>MSAEESGTSLRVRDLTRPYRGILSVAIALGVVAALASLAQPMGIGWLVDTVERGGGLWSPIALLVGLFCLDAFIGGLQSYLVGRAGESVVRDVRFTLTGKLLRATRREHEERPSGDLHARVVTDTSLLKAALTQSLATMVVSALMVVGGILIMVVLDPLLLGLTLLCLSVAAVVTLLLARKLRGAAQLNRSRVGALGADLNRALSAITTIKVSRAEEREQRRLGTRMDEAYRTGLGVTKLNAMLAPTVSVGLQVSFAVVFAVGMSRVATGGMSVAEFTSFVLYLFYLITPLVAVSTALGQLQQGLAAITRLDEVLRIRQERDSSAGNSEDGSEAESSGTNTSNSRPDTGDIDTGDTDTGDTDPSAPRTGTAGTLARFEDVRFGYESGPEVLHGLTFEIPRSGLTALVGPSGSGKSTILTLLTRFDRPDSGTVTLDGTDVGELELTGLRGRVGYVQQDPAILSGTVEENIRYANPDATREELDEAVRLADLGDVIAELPDGMSTEVGQHGSKLSGGQRQRVAIARMLLTNPDLLLLDEATAQLDSNSESALRDTIHGVAETRAVVAIAHRMSTVIEADRILVVERGSIRARGTHEELLATDELYRTLVRTEITDDEQQASDSSTEEPGTPRLMSSKGA</sequence>
<dbReference type="InterPro" id="IPR003593">
    <property type="entry name" value="AAA+_ATPase"/>
</dbReference>
<dbReference type="PROSITE" id="PS50893">
    <property type="entry name" value="ABC_TRANSPORTER_2"/>
    <property type="match status" value="1"/>
</dbReference>
<feature type="domain" description="ABC transmembrane type-1" evidence="13">
    <location>
        <begin position="25"/>
        <end position="303"/>
    </location>
</feature>
<evidence type="ECO:0000256" key="9">
    <source>
        <dbReference type="ARBA" id="ARBA00061644"/>
    </source>
</evidence>
<dbReference type="GO" id="GO:0015421">
    <property type="term" value="F:ABC-type oligopeptide transporter activity"/>
    <property type="evidence" value="ECO:0007669"/>
    <property type="project" value="TreeGrafter"/>
</dbReference>
<organism evidence="14 15">
    <name type="scientific">Actinopolyspora mzabensis</name>
    <dbReference type="NCBI Taxonomy" id="995066"/>
    <lineage>
        <taxon>Bacteria</taxon>
        <taxon>Bacillati</taxon>
        <taxon>Actinomycetota</taxon>
        <taxon>Actinomycetes</taxon>
        <taxon>Actinopolysporales</taxon>
        <taxon>Actinopolysporaceae</taxon>
        <taxon>Actinopolyspora</taxon>
    </lineage>
</organism>
<accession>A0A1G9CDA2</accession>
<evidence type="ECO:0000256" key="3">
    <source>
        <dbReference type="ARBA" id="ARBA00022475"/>
    </source>
</evidence>
<evidence type="ECO:0000256" key="2">
    <source>
        <dbReference type="ARBA" id="ARBA00022448"/>
    </source>
</evidence>
<keyword evidence="5" id="KW-0547">Nucleotide-binding</keyword>
<feature type="transmembrane region" description="Helical" evidence="11">
    <location>
        <begin position="242"/>
        <end position="268"/>
    </location>
</feature>
<dbReference type="CDD" id="cd18551">
    <property type="entry name" value="ABC_6TM_LmrA_like"/>
    <property type="match status" value="1"/>
</dbReference>
<dbReference type="SMART" id="SM00382">
    <property type="entry name" value="AAA"/>
    <property type="match status" value="1"/>
</dbReference>
<evidence type="ECO:0000256" key="1">
    <source>
        <dbReference type="ARBA" id="ARBA00004651"/>
    </source>
</evidence>
<dbReference type="SUPFAM" id="SSF90123">
    <property type="entry name" value="ABC transporter transmembrane region"/>
    <property type="match status" value="1"/>
</dbReference>
<dbReference type="PANTHER" id="PTHR43394:SF1">
    <property type="entry name" value="ATP-BINDING CASSETTE SUB-FAMILY B MEMBER 10, MITOCHONDRIAL"/>
    <property type="match status" value="1"/>
</dbReference>
<keyword evidence="6" id="KW-0067">ATP-binding</keyword>
<keyword evidence="8 11" id="KW-0472">Membrane</keyword>
<comment type="similarity">
    <text evidence="9">Belongs to the ABC transporter superfamily. Lipid exporter (TC 3.A.1.106) family.</text>
</comment>
<feature type="transmembrane region" description="Helical" evidence="11">
    <location>
        <begin position="160"/>
        <end position="179"/>
    </location>
</feature>
<dbReference type="PANTHER" id="PTHR43394">
    <property type="entry name" value="ATP-DEPENDENT PERMEASE MDL1, MITOCHONDRIAL"/>
    <property type="match status" value="1"/>
</dbReference>
<comment type="subcellular location">
    <subcellularLocation>
        <location evidence="1">Cell membrane</location>
        <topology evidence="1">Multi-pass membrane protein</topology>
    </subcellularLocation>
</comment>
<evidence type="ECO:0000256" key="4">
    <source>
        <dbReference type="ARBA" id="ARBA00022692"/>
    </source>
</evidence>
<protein>
    <submittedName>
        <fullName evidence="14">ABC transporter</fullName>
    </submittedName>
</protein>
<dbReference type="GO" id="GO:0016887">
    <property type="term" value="F:ATP hydrolysis activity"/>
    <property type="evidence" value="ECO:0007669"/>
    <property type="project" value="InterPro"/>
</dbReference>
<dbReference type="RefSeq" id="WP_143013088.1">
    <property type="nucleotide sequence ID" value="NZ_FNFM01000008.1"/>
</dbReference>
<dbReference type="InterPro" id="IPR027417">
    <property type="entry name" value="P-loop_NTPase"/>
</dbReference>
<feature type="region of interest" description="Disordered" evidence="10">
    <location>
        <begin position="320"/>
        <end position="372"/>
    </location>
</feature>
<gene>
    <name evidence="14" type="ORF">SAMN04487820_108247</name>
</gene>
<dbReference type="InterPro" id="IPR039421">
    <property type="entry name" value="Type_1_exporter"/>
</dbReference>